<name>A0A7V3E6I0_9BACT</name>
<dbReference type="GO" id="GO:0008270">
    <property type="term" value="F:zinc ion binding"/>
    <property type="evidence" value="ECO:0007669"/>
    <property type="project" value="InterPro"/>
</dbReference>
<organism evidence="3">
    <name type="scientific">Ignavibacterium album</name>
    <dbReference type="NCBI Taxonomy" id="591197"/>
    <lineage>
        <taxon>Bacteria</taxon>
        <taxon>Pseudomonadati</taxon>
        <taxon>Ignavibacteriota</taxon>
        <taxon>Ignavibacteria</taxon>
        <taxon>Ignavibacteriales</taxon>
        <taxon>Ignavibacteriaceae</taxon>
        <taxon>Ignavibacterium</taxon>
    </lineage>
</organism>
<proteinExistence type="predicted"/>
<dbReference type="EMBL" id="DSUJ01000008">
    <property type="protein sequence ID" value="HFI90258.1"/>
    <property type="molecule type" value="Genomic_DNA"/>
</dbReference>
<dbReference type="Pfam" id="PF12706">
    <property type="entry name" value="Lactamase_B_2"/>
    <property type="match status" value="1"/>
</dbReference>
<feature type="domain" description="Metallo-beta-lactamase" evidence="2">
    <location>
        <begin position="86"/>
        <end position="268"/>
    </location>
</feature>
<reference evidence="3" key="1">
    <citation type="journal article" date="2020" name="mSystems">
        <title>Genome- and Community-Level Interaction Insights into Carbon Utilization and Element Cycling Functions of Hydrothermarchaeota in Hydrothermal Sediment.</title>
        <authorList>
            <person name="Zhou Z."/>
            <person name="Liu Y."/>
            <person name="Xu W."/>
            <person name="Pan J."/>
            <person name="Luo Z.H."/>
            <person name="Li M."/>
        </authorList>
    </citation>
    <scope>NUCLEOTIDE SEQUENCE [LARGE SCALE GENOMIC DNA]</scope>
    <source>
        <strain evidence="3">SpSt-479</strain>
    </source>
</reference>
<dbReference type="InterPro" id="IPR036866">
    <property type="entry name" value="RibonucZ/Hydroxyglut_hydro"/>
</dbReference>
<sequence length="314" mass="36990">MKRKDFIRTSFLSFLGLLFFRNDAHANPDEVPVIFKPNPSEWKDEEINIAWIGHSTVLINFYGLKIMTDPVLYERIGLYFFGITWGPSRFTLPALTVDEIPQPDIILLSHAHMDHMDYQTLRDITSIYPHQIDCITAFNTKDVIEDLKWKTLTEIDWNEELILRNIKFKAFEVQHFGWRYPWERDRSRGFFDDGRSYNAYLISYKGKNIFFGGDTAMTNKFKDIKEKIDIVIMPIGAYRPWKKNHCNPEEALIMSAEYLKAKYFIPIHTKTFKQGIEPIEEPLKWLKDSSRNYEINLVIDDIGQTFTLKGKNIL</sequence>
<dbReference type="PANTHER" id="PTHR15032:SF4">
    <property type="entry name" value="N-ACYL-PHOSPHATIDYLETHANOLAMINE-HYDROLYZING PHOSPHOLIPASE D"/>
    <property type="match status" value="1"/>
</dbReference>
<feature type="signal peptide" evidence="1">
    <location>
        <begin position="1"/>
        <end position="26"/>
    </location>
</feature>
<evidence type="ECO:0000256" key="1">
    <source>
        <dbReference type="SAM" id="SignalP"/>
    </source>
</evidence>
<feature type="chain" id="PRO_5031482166" evidence="1">
    <location>
        <begin position="27"/>
        <end position="314"/>
    </location>
</feature>
<accession>A0A7V3E6I0</accession>
<dbReference type="SUPFAM" id="SSF56281">
    <property type="entry name" value="Metallo-hydrolase/oxidoreductase"/>
    <property type="match status" value="1"/>
</dbReference>
<dbReference type="PIRSF" id="PIRSF038896">
    <property type="entry name" value="NAPE-PLD"/>
    <property type="match status" value="1"/>
</dbReference>
<evidence type="ECO:0000313" key="3">
    <source>
        <dbReference type="EMBL" id="HFI90258.1"/>
    </source>
</evidence>
<dbReference type="AlphaFoldDB" id="A0A7V3E6I0"/>
<dbReference type="Gene3D" id="3.60.15.10">
    <property type="entry name" value="Ribonuclease Z/Hydroxyacylglutathione hydrolase-like"/>
    <property type="match status" value="1"/>
</dbReference>
<comment type="caution">
    <text evidence="3">The sequence shown here is derived from an EMBL/GenBank/DDBJ whole genome shotgun (WGS) entry which is preliminary data.</text>
</comment>
<dbReference type="PANTHER" id="PTHR15032">
    <property type="entry name" value="N-ACYL-PHOSPHATIDYLETHANOLAMINE-HYDROLYZING PHOSPHOLIPASE D"/>
    <property type="match status" value="1"/>
</dbReference>
<dbReference type="GO" id="GO:0070290">
    <property type="term" value="F:N-acylphosphatidylethanolamine-specific phospholipase D activity"/>
    <property type="evidence" value="ECO:0007669"/>
    <property type="project" value="InterPro"/>
</dbReference>
<keyword evidence="1" id="KW-0732">Signal</keyword>
<keyword evidence="3" id="KW-0378">Hydrolase</keyword>
<dbReference type="GO" id="GO:0005737">
    <property type="term" value="C:cytoplasm"/>
    <property type="evidence" value="ECO:0007669"/>
    <property type="project" value="TreeGrafter"/>
</dbReference>
<dbReference type="InterPro" id="IPR024884">
    <property type="entry name" value="NAPE-PLD"/>
</dbReference>
<dbReference type="InterPro" id="IPR001279">
    <property type="entry name" value="Metallo-B-lactamas"/>
</dbReference>
<gene>
    <name evidence="3" type="ORF">ENS31_01865</name>
</gene>
<evidence type="ECO:0000259" key="2">
    <source>
        <dbReference type="Pfam" id="PF12706"/>
    </source>
</evidence>
<protein>
    <submittedName>
        <fullName evidence="3">Zn-dependent hydrolase</fullName>
    </submittedName>
</protein>